<protein>
    <submittedName>
        <fullName evidence="3">Uncharacterized protein</fullName>
    </submittedName>
</protein>
<feature type="signal peptide" evidence="2">
    <location>
        <begin position="1"/>
        <end position="22"/>
    </location>
</feature>
<evidence type="ECO:0000256" key="2">
    <source>
        <dbReference type="SAM" id="SignalP"/>
    </source>
</evidence>
<keyword evidence="4" id="KW-1185">Reference proteome</keyword>
<evidence type="ECO:0000313" key="3">
    <source>
        <dbReference type="EMBL" id="CEH13343.1"/>
    </source>
</evidence>
<dbReference type="EMBL" id="CCYA01000217">
    <property type="protein sequence ID" value="CEH13343.1"/>
    <property type="molecule type" value="Genomic_DNA"/>
</dbReference>
<feature type="chain" id="PRO_5006059408" evidence="2">
    <location>
        <begin position="23"/>
        <end position="322"/>
    </location>
</feature>
<proteinExistence type="predicted"/>
<accession>A0A0P1BCZ8</accession>
<feature type="region of interest" description="Disordered" evidence="1">
    <location>
        <begin position="94"/>
        <end position="138"/>
    </location>
</feature>
<evidence type="ECO:0000256" key="1">
    <source>
        <dbReference type="SAM" id="MobiDB-lite"/>
    </source>
</evidence>
<dbReference type="Proteomes" id="UP000054845">
    <property type="component" value="Unassembled WGS sequence"/>
</dbReference>
<evidence type="ECO:0000313" key="4">
    <source>
        <dbReference type="Proteomes" id="UP000054845"/>
    </source>
</evidence>
<name>A0A0P1BCZ8_9BASI</name>
<dbReference type="OrthoDB" id="10442903at2759"/>
<reference evidence="3 4" key="1">
    <citation type="submission" date="2014-09" db="EMBL/GenBank/DDBJ databases">
        <authorList>
            <person name="Magalhaes I.L.F."/>
            <person name="Oliveira U."/>
            <person name="Santos F.R."/>
            <person name="Vidigal T.H.D.A."/>
            <person name="Brescovit A.D."/>
            <person name="Santos A.J."/>
        </authorList>
    </citation>
    <scope>NUCLEOTIDE SEQUENCE [LARGE SCALE GENOMIC DNA]</scope>
</reference>
<keyword evidence="2" id="KW-0732">Signal</keyword>
<sequence length="322" mass="36306">MVSITIIVSIFAPLAVTYHCNARLLERSVISRDKTNAEVATLLDGADVARSTKLVRRHLHDARSGLLAGQRSGFHGGFARRDFATFAESTAQVRELRRTSATKSHKGDEPSPLAALSSQRALIRRTSRDDSATQQTVPRREMQKLEKRVRAMTHEQASRIADDLTQGMLRHSSIRSRRSGKTARPGVRTAYPIRVDKDSEFLQKWPEYRDRGGRLHRASSESSVPSSDPHDLVATERAYGSSTPQDRHRPLHKDFKITSNTRLSAQHRSAVEESVKYYVQHFHPEAKGFRITKGFGRSLDEPVLHAIGRMRVLRNKNEKGVM</sequence>
<dbReference type="AlphaFoldDB" id="A0A0P1BCZ8"/>
<organism evidence="3 4">
    <name type="scientific">Ceraceosorus bombacis</name>
    <dbReference type="NCBI Taxonomy" id="401625"/>
    <lineage>
        <taxon>Eukaryota</taxon>
        <taxon>Fungi</taxon>
        <taxon>Dikarya</taxon>
        <taxon>Basidiomycota</taxon>
        <taxon>Ustilaginomycotina</taxon>
        <taxon>Exobasidiomycetes</taxon>
        <taxon>Ceraceosorales</taxon>
        <taxon>Ceraceosoraceae</taxon>
        <taxon>Ceraceosorus</taxon>
    </lineage>
</organism>